<proteinExistence type="predicted"/>
<dbReference type="AlphaFoldDB" id="A0A3N0ECI7"/>
<keyword evidence="3" id="KW-1185">Reference proteome</keyword>
<evidence type="ECO:0000313" key="2">
    <source>
        <dbReference type="EMBL" id="RNL85538.1"/>
    </source>
</evidence>
<dbReference type="Proteomes" id="UP000269198">
    <property type="component" value="Unassembled WGS sequence"/>
</dbReference>
<gene>
    <name evidence="2" type="ORF">EFW17_08670</name>
</gene>
<protein>
    <submittedName>
        <fullName evidence="2">Uncharacterized protein</fullName>
    </submittedName>
</protein>
<sequence>MMRLQLESLVGPRRERSSLTRGQDTGSGWKRVLGYLGALVLGAAVVLVVWRPDCPADPEETSSSSATASEARDTGEYWTEERMRDAEPAPMAEPSTPWWRIPCW</sequence>
<organism evidence="2 3">
    <name type="scientific">Halostreptopolyspora alba</name>
    <dbReference type="NCBI Taxonomy" id="2487137"/>
    <lineage>
        <taxon>Bacteria</taxon>
        <taxon>Bacillati</taxon>
        <taxon>Actinomycetota</taxon>
        <taxon>Actinomycetes</taxon>
        <taxon>Streptosporangiales</taxon>
        <taxon>Nocardiopsidaceae</taxon>
        <taxon>Halostreptopolyspora</taxon>
    </lineage>
</organism>
<accession>A0A3N0ECI7</accession>
<name>A0A3N0ECI7_9ACTN</name>
<feature type="compositionally biased region" description="Basic and acidic residues" evidence="1">
    <location>
        <begin position="70"/>
        <end position="87"/>
    </location>
</feature>
<dbReference type="EMBL" id="RJMB01000006">
    <property type="protein sequence ID" value="RNL85538.1"/>
    <property type="molecule type" value="Genomic_DNA"/>
</dbReference>
<feature type="region of interest" description="Disordered" evidence="1">
    <location>
        <begin position="1"/>
        <end position="28"/>
    </location>
</feature>
<evidence type="ECO:0000313" key="3">
    <source>
        <dbReference type="Proteomes" id="UP000269198"/>
    </source>
</evidence>
<feature type="region of interest" description="Disordered" evidence="1">
    <location>
        <begin position="56"/>
        <end position="104"/>
    </location>
</feature>
<reference evidence="2 3" key="1">
    <citation type="submission" date="2018-11" db="EMBL/GenBank/DDBJ databases">
        <title>The genome draft of YIM 96095.</title>
        <authorList>
            <person name="Tang S.-K."/>
            <person name="Chunyu W.-X."/>
            <person name="Feng Y.-Z."/>
        </authorList>
    </citation>
    <scope>NUCLEOTIDE SEQUENCE [LARGE SCALE GENOMIC DNA]</scope>
    <source>
        <strain evidence="2 3">YIM 96095</strain>
    </source>
</reference>
<comment type="caution">
    <text evidence="2">The sequence shown here is derived from an EMBL/GenBank/DDBJ whole genome shotgun (WGS) entry which is preliminary data.</text>
</comment>
<evidence type="ECO:0000256" key="1">
    <source>
        <dbReference type="SAM" id="MobiDB-lite"/>
    </source>
</evidence>